<evidence type="ECO:0000256" key="6">
    <source>
        <dbReference type="SAM" id="Phobius"/>
    </source>
</evidence>
<comment type="similarity">
    <text evidence="1">Belongs to the NADH:flavin oxidoreductase/NADH oxidase family.</text>
</comment>
<evidence type="ECO:0000256" key="5">
    <source>
        <dbReference type="SAM" id="MobiDB-lite"/>
    </source>
</evidence>
<dbReference type="Pfam" id="PF00724">
    <property type="entry name" value="Oxidored_FMN"/>
    <property type="match status" value="1"/>
</dbReference>
<dbReference type="SUPFAM" id="SSF51395">
    <property type="entry name" value="FMN-linked oxidoreductases"/>
    <property type="match status" value="1"/>
</dbReference>
<dbReference type="InterPro" id="IPR001155">
    <property type="entry name" value="OxRdtase_FMN_N"/>
</dbReference>
<feature type="transmembrane region" description="Helical" evidence="6">
    <location>
        <begin position="401"/>
        <end position="420"/>
    </location>
</feature>
<evidence type="ECO:0000313" key="9">
    <source>
        <dbReference type="Proteomes" id="UP000310158"/>
    </source>
</evidence>
<evidence type="ECO:0000256" key="1">
    <source>
        <dbReference type="ARBA" id="ARBA00005979"/>
    </source>
</evidence>
<dbReference type="GO" id="GO:0016491">
    <property type="term" value="F:oxidoreductase activity"/>
    <property type="evidence" value="ECO:0007669"/>
    <property type="project" value="UniProtKB-KW"/>
</dbReference>
<evidence type="ECO:0000259" key="7">
    <source>
        <dbReference type="Pfam" id="PF00724"/>
    </source>
</evidence>
<dbReference type="EMBL" id="SGPL01000007">
    <property type="protein sequence ID" value="THH21168.1"/>
    <property type="molecule type" value="Genomic_DNA"/>
</dbReference>
<dbReference type="InterPro" id="IPR051799">
    <property type="entry name" value="NADH_flavin_oxidoreductase"/>
</dbReference>
<feature type="transmembrane region" description="Helical" evidence="6">
    <location>
        <begin position="348"/>
        <end position="372"/>
    </location>
</feature>
<evidence type="ECO:0000256" key="2">
    <source>
        <dbReference type="ARBA" id="ARBA00022630"/>
    </source>
</evidence>
<evidence type="ECO:0000256" key="4">
    <source>
        <dbReference type="ARBA" id="ARBA00023002"/>
    </source>
</evidence>
<feature type="domain" description="NADH:flavin oxidoreductase/NADH oxidase N-terminal" evidence="7">
    <location>
        <begin position="42"/>
        <end position="310"/>
    </location>
</feature>
<dbReference type="GO" id="GO:0010181">
    <property type="term" value="F:FMN binding"/>
    <property type="evidence" value="ECO:0007669"/>
    <property type="project" value="InterPro"/>
</dbReference>
<feature type="region of interest" description="Disordered" evidence="5">
    <location>
        <begin position="14"/>
        <end position="36"/>
    </location>
</feature>
<comment type="caution">
    <text evidence="8">The sequence shown here is derived from an EMBL/GenBank/DDBJ whole genome shotgun (WGS) entry which is preliminary data.</text>
</comment>
<organism evidence="8 9">
    <name type="scientific">Bondarzewia mesenterica</name>
    <dbReference type="NCBI Taxonomy" id="1095465"/>
    <lineage>
        <taxon>Eukaryota</taxon>
        <taxon>Fungi</taxon>
        <taxon>Dikarya</taxon>
        <taxon>Basidiomycota</taxon>
        <taxon>Agaricomycotina</taxon>
        <taxon>Agaricomycetes</taxon>
        <taxon>Russulales</taxon>
        <taxon>Bondarzewiaceae</taxon>
        <taxon>Bondarzewia</taxon>
    </lineage>
</organism>
<accession>A0A4S4M981</accession>
<keyword evidence="4" id="KW-0560">Oxidoreductase</keyword>
<keyword evidence="2" id="KW-0285">Flavoprotein</keyword>
<gene>
    <name evidence="8" type="ORF">EW146_g352</name>
</gene>
<keyword evidence="9" id="KW-1185">Reference proteome</keyword>
<dbReference type="OrthoDB" id="1663137at2759"/>
<dbReference type="InterPro" id="IPR013785">
    <property type="entry name" value="Aldolase_TIM"/>
</dbReference>
<protein>
    <recommendedName>
        <fullName evidence="7">NADH:flavin oxidoreductase/NADH oxidase N-terminal domain-containing protein</fullName>
    </recommendedName>
</protein>
<reference evidence="8 9" key="1">
    <citation type="submission" date="2019-02" db="EMBL/GenBank/DDBJ databases">
        <title>Genome sequencing of the rare red list fungi Bondarzewia mesenterica.</title>
        <authorList>
            <person name="Buettner E."/>
            <person name="Kellner H."/>
        </authorList>
    </citation>
    <scope>NUCLEOTIDE SEQUENCE [LARGE SCALE GENOMIC DNA]</scope>
    <source>
        <strain evidence="8 9">DSM 108281</strain>
    </source>
</reference>
<name>A0A4S4M981_9AGAM</name>
<dbReference type="PANTHER" id="PTHR43656:SF2">
    <property type="entry name" value="BINDING OXIDOREDUCTASE, PUTATIVE (AFU_ORTHOLOGUE AFUA_2G08260)-RELATED"/>
    <property type="match status" value="1"/>
</dbReference>
<keyword evidence="6" id="KW-1133">Transmembrane helix</keyword>
<dbReference type="AlphaFoldDB" id="A0A4S4M981"/>
<proteinExistence type="inferred from homology"/>
<keyword evidence="3" id="KW-0288">FMN</keyword>
<sequence length="421" mass="46009">MVVPRTLSEEALQPFKQLVDASRDASDTAQSGSSKESLRPLIIMQLSHAGRQSPSVLGGRLPFVPAMAPSPVALGQHVKPSSESQGTSKVEEAGWVSRLVYRFAFQTPREMTAGDIDEVVDQFVRGARVAWESGFDGIELHASHGYSIQSNRRVDEYSARTSPLRLLHRIASSIRAVVPPHFALGVKVNSADYMDANSPLQGAEHGPDVEQRALAHVTEIASWNMFDFIEISGGDYESPDFMATSRQAFFSRFARLARSAIHELSAPVQPPLVLLTGGLRSAEVLNTALIHEHADILGIGRGSVLCHDLPRLLAAGGIDSMASDTRIFPVPPDLTYPDTPFARKLHRLLSLIGFLPLPRLIGAGVRMAWYVVMIGRLARGKSIDMNVGGMRAITGMWARELGVILCVIAIFNCATIWMWVW</sequence>
<keyword evidence="6" id="KW-0812">Transmembrane</keyword>
<evidence type="ECO:0000256" key="3">
    <source>
        <dbReference type="ARBA" id="ARBA00022643"/>
    </source>
</evidence>
<keyword evidence="6" id="KW-0472">Membrane</keyword>
<dbReference type="PANTHER" id="PTHR43656">
    <property type="entry name" value="BINDING OXIDOREDUCTASE, PUTATIVE (AFU_ORTHOLOGUE AFUA_2G08260)-RELATED"/>
    <property type="match status" value="1"/>
</dbReference>
<evidence type="ECO:0000313" key="8">
    <source>
        <dbReference type="EMBL" id="THH21168.1"/>
    </source>
</evidence>
<dbReference type="Proteomes" id="UP000310158">
    <property type="component" value="Unassembled WGS sequence"/>
</dbReference>
<dbReference type="Gene3D" id="3.20.20.70">
    <property type="entry name" value="Aldolase class I"/>
    <property type="match status" value="1"/>
</dbReference>